<dbReference type="InterPro" id="IPR036249">
    <property type="entry name" value="Thioredoxin-like_sf"/>
</dbReference>
<keyword evidence="9" id="KW-1185">Reference proteome</keyword>
<dbReference type="PROSITE" id="PS51354">
    <property type="entry name" value="GLUTAREDOXIN_2"/>
    <property type="match status" value="1"/>
</dbReference>
<accession>A0A7E4ZUX1</accession>
<dbReference type="PANTHER" id="PTHR10293:SF16">
    <property type="entry name" value="GLUTAREDOXIN-RELATED PROTEIN 5, MITOCHONDRIAL"/>
    <property type="match status" value="1"/>
</dbReference>
<dbReference type="GO" id="GO:0005759">
    <property type="term" value="C:mitochondrial matrix"/>
    <property type="evidence" value="ECO:0007669"/>
    <property type="project" value="TreeGrafter"/>
</dbReference>
<evidence type="ECO:0000256" key="7">
    <source>
        <dbReference type="ARBA" id="ARBA00076083"/>
    </source>
</evidence>
<dbReference type="InterPro" id="IPR004480">
    <property type="entry name" value="Monothiol_GRX-rel"/>
</dbReference>
<keyword evidence="2" id="KW-0479">Metal-binding</keyword>
<dbReference type="WBParaSite" id="Pan_g18707.t1">
    <property type="protein sequence ID" value="Pan_g18707.t1"/>
    <property type="gene ID" value="Pan_g18707"/>
</dbReference>
<sequence>MLAACSPRFLTPSLARTSFRALSSAATELTPELKERIDSALTKDKVVVFMKGTQEQPACGFSRNVKMVLDYHEVNFQDYNVLEDEDLRNGIKLYSDWPTIPQVYVKKQFVGGSDILIQMHKEGEITDFFDQNEVPSKFSDKFPSSKPE</sequence>
<evidence type="ECO:0000256" key="5">
    <source>
        <dbReference type="ARBA" id="ARBA00023284"/>
    </source>
</evidence>
<keyword evidence="4" id="KW-0411">Iron-sulfur</keyword>
<dbReference type="AlphaFoldDB" id="A0A7E4ZUX1"/>
<evidence type="ECO:0000256" key="4">
    <source>
        <dbReference type="ARBA" id="ARBA00023014"/>
    </source>
</evidence>
<evidence type="ECO:0000259" key="8">
    <source>
        <dbReference type="Pfam" id="PF00462"/>
    </source>
</evidence>
<keyword evidence="3" id="KW-0408">Iron</keyword>
<protein>
    <recommendedName>
        <fullName evidence="6">Glutaredoxin-related protein 5, mitochondrial</fullName>
    </recommendedName>
    <alternativeName>
        <fullName evidence="7">Monothiol glutaredoxin-5</fullName>
    </alternativeName>
</protein>
<keyword evidence="5" id="KW-0676">Redox-active center</keyword>
<name>A0A7E4ZUX1_PANRE</name>
<organism evidence="9 10">
    <name type="scientific">Panagrellus redivivus</name>
    <name type="common">Microworm</name>
    <dbReference type="NCBI Taxonomy" id="6233"/>
    <lineage>
        <taxon>Eukaryota</taxon>
        <taxon>Metazoa</taxon>
        <taxon>Ecdysozoa</taxon>
        <taxon>Nematoda</taxon>
        <taxon>Chromadorea</taxon>
        <taxon>Rhabditida</taxon>
        <taxon>Tylenchina</taxon>
        <taxon>Panagrolaimomorpha</taxon>
        <taxon>Panagrolaimoidea</taxon>
        <taxon>Panagrolaimidae</taxon>
        <taxon>Panagrellus</taxon>
    </lineage>
</organism>
<keyword evidence="1" id="KW-0001">2Fe-2S</keyword>
<dbReference type="GO" id="GO:0051537">
    <property type="term" value="F:2 iron, 2 sulfur cluster binding"/>
    <property type="evidence" value="ECO:0007669"/>
    <property type="project" value="UniProtKB-KW"/>
</dbReference>
<evidence type="ECO:0000256" key="1">
    <source>
        <dbReference type="ARBA" id="ARBA00022714"/>
    </source>
</evidence>
<reference evidence="9" key="1">
    <citation type="journal article" date="2013" name="Genetics">
        <title>The draft genome and transcriptome of Panagrellus redivivus are shaped by the harsh demands of a free-living lifestyle.</title>
        <authorList>
            <person name="Srinivasan J."/>
            <person name="Dillman A.R."/>
            <person name="Macchietto M.G."/>
            <person name="Heikkinen L."/>
            <person name="Lakso M."/>
            <person name="Fracchia K.M."/>
            <person name="Antoshechkin I."/>
            <person name="Mortazavi A."/>
            <person name="Wong G."/>
            <person name="Sternberg P.W."/>
        </authorList>
    </citation>
    <scope>NUCLEOTIDE SEQUENCE [LARGE SCALE GENOMIC DNA]</scope>
    <source>
        <strain evidence="9">MT8872</strain>
    </source>
</reference>
<dbReference type="GO" id="GO:0046872">
    <property type="term" value="F:metal ion binding"/>
    <property type="evidence" value="ECO:0007669"/>
    <property type="project" value="UniProtKB-KW"/>
</dbReference>
<dbReference type="InterPro" id="IPR002109">
    <property type="entry name" value="Glutaredoxin"/>
</dbReference>
<evidence type="ECO:0000256" key="3">
    <source>
        <dbReference type="ARBA" id="ARBA00023004"/>
    </source>
</evidence>
<feature type="domain" description="Glutaredoxin" evidence="8">
    <location>
        <begin position="46"/>
        <end position="110"/>
    </location>
</feature>
<reference evidence="10" key="2">
    <citation type="submission" date="2020-10" db="UniProtKB">
        <authorList>
            <consortium name="WormBaseParasite"/>
        </authorList>
    </citation>
    <scope>IDENTIFICATION</scope>
</reference>
<dbReference type="Gene3D" id="3.40.30.10">
    <property type="entry name" value="Glutaredoxin"/>
    <property type="match status" value="1"/>
</dbReference>
<dbReference type="InterPro" id="IPR033658">
    <property type="entry name" value="GRX_PICOT-like"/>
</dbReference>
<proteinExistence type="predicted"/>
<dbReference type="PANTHER" id="PTHR10293">
    <property type="entry name" value="GLUTAREDOXIN FAMILY MEMBER"/>
    <property type="match status" value="1"/>
</dbReference>
<dbReference type="NCBIfam" id="TIGR00365">
    <property type="entry name" value="Grx4 family monothiol glutaredoxin"/>
    <property type="match status" value="1"/>
</dbReference>
<evidence type="ECO:0000313" key="9">
    <source>
        <dbReference type="Proteomes" id="UP000492821"/>
    </source>
</evidence>
<evidence type="ECO:0000256" key="6">
    <source>
        <dbReference type="ARBA" id="ARBA00067456"/>
    </source>
</evidence>
<dbReference type="CDD" id="cd03028">
    <property type="entry name" value="GRX_PICOT_like"/>
    <property type="match status" value="1"/>
</dbReference>
<evidence type="ECO:0000256" key="2">
    <source>
        <dbReference type="ARBA" id="ARBA00022723"/>
    </source>
</evidence>
<dbReference type="Pfam" id="PF00462">
    <property type="entry name" value="Glutaredoxin"/>
    <property type="match status" value="1"/>
</dbReference>
<dbReference type="FunFam" id="3.40.30.10:FF:000005">
    <property type="entry name" value="Glutaredoxin 5"/>
    <property type="match status" value="1"/>
</dbReference>
<evidence type="ECO:0000313" key="10">
    <source>
        <dbReference type="WBParaSite" id="Pan_g18707.t1"/>
    </source>
</evidence>
<dbReference type="SUPFAM" id="SSF52833">
    <property type="entry name" value="Thioredoxin-like"/>
    <property type="match status" value="1"/>
</dbReference>
<dbReference type="Proteomes" id="UP000492821">
    <property type="component" value="Unassembled WGS sequence"/>
</dbReference>